<feature type="transmembrane region" description="Helical" evidence="1">
    <location>
        <begin position="6"/>
        <end position="23"/>
    </location>
</feature>
<organism evidence="4 5">
    <name type="scientific">Limnobaculum xujianqingii</name>
    <dbReference type="NCBI Taxonomy" id="2738837"/>
    <lineage>
        <taxon>Bacteria</taxon>
        <taxon>Pseudomonadati</taxon>
        <taxon>Pseudomonadota</taxon>
        <taxon>Gammaproteobacteria</taxon>
        <taxon>Enterobacterales</taxon>
        <taxon>Budviciaceae</taxon>
        <taxon>Limnobaculum</taxon>
    </lineage>
</organism>
<gene>
    <name evidence="4" type="ORF">I2492_17325</name>
    <name evidence="3" type="ORF">I2493_17320</name>
</gene>
<feature type="transmembrane region" description="Helical" evidence="1">
    <location>
        <begin position="44"/>
        <end position="61"/>
    </location>
</feature>
<accession>A0A9D7FW41</accession>
<evidence type="ECO:0000313" key="3">
    <source>
        <dbReference type="EMBL" id="MBK5074772.1"/>
    </source>
</evidence>
<keyword evidence="6" id="KW-1185">Reference proteome</keyword>
<dbReference type="AlphaFoldDB" id="A0A9D7FW41"/>
<evidence type="ECO:0000259" key="2">
    <source>
        <dbReference type="Pfam" id="PF07331"/>
    </source>
</evidence>
<keyword evidence="1" id="KW-1133">Transmembrane helix</keyword>
<name>A0A9D7FW41_9GAMM</name>
<keyword evidence="1" id="KW-0472">Membrane</keyword>
<proteinExistence type="predicted"/>
<dbReference type="RefSeq" id="WP_228399231.1">
    <property type="nucleotide sequence ID" value="NZ_JADRCP010000007.1"/>
</dbReference>
<feature type="transmembrane region" description="Helical" evidence="1">
    <location>
        <begin position="81"/>
        <end position="108"/>
    </location>
</feature>
<reference evidence="4 6" key="1">
    <citation type="submission" date="2020-11" db="EMBL/GenBank/DDBJ databases">
        <title>Insectihabitans protaetiae gen. nov. sp. nov. and Insectihabitans allomyrinae sp. nov., isolated from larvae of Protaetia brevitarsis seulensis and Allomyrina dichotoma, respectively.</title>
        <authorList>
            <person name="Lee S.D."/>
            <person name="Byeon Y.-S."/>
            <person name="Kim S.-M."/>
            <person name="Yang H.L."/>
            <person name="Kim I.S."/>
        </authorList>
    </citation>
    <scope>NUCLEOTIDE SEQUENCE</scope>
    <source>
        <strain evidence="4">CWB-B4</strain>
        <strain evidence="3 6">CWB-B43</strain>
    </source>
</reference>
<sequence length="153" mass="17124">MRKLNILVGLLSVLLGGAIMYLSRDMSMFDQYGVPGERFWPYGLAWLFIGLGVLQWLEVVVQHAKTAGVSVDLTSLPVRRAYVLAIVMVLYGVLLNYTGFIVASMLLSPVVMWMMGERRAWFLALISVVIVATIYVSFTLIFNSPLPVSEFLE</sequence>
<comment type="caution">
    <text evidence="4">The sequence shown here is derived from an EMBL/GenBank/DDBJ whole genome shotgun (WGS) entry which is preliminary data.</text>
</comment>
<evidence type="ECO:0000313" key="5">
    <source>
        <dbReference type="Proteomes" id="UP000807542"/>
    </source>
</evidence>
<dbReference type="EMBL" id="JADRCP010000007">
    <property type="protein sequence ID" value="MBK5178082.1"/>
    <property type="molecule type" value="Genomic_DNA"/>
</dbReference>
<dbReference type="Proteomes" id="UP001296969">
    <property type="component" value="Unassembled WGS sequence"/>
</dbReference>
<evidence type="ECO:0000313" key="6">
    <source>
        <dbReference type="Proteomes" id="UP001296969"/>
    </source>
</evidence>
<dbReference type="InterPro" id="IPR009936">
    <property type="entry name" value="DUF1468"/>
</dbReference>
<evidence type="ECO:0000256" key="1">
    <source>
        <dbReference type="SAM" id="Phobius"/>
    </source>
</evidence>
<keyword evidence="1" id="KW-0812">Transmembrane</keyword>
<feature type="domain" description="DUF1468" evidence="2">
    <location>
        <begin position="7"/>
        <end position="147"/>
    </location>
</feature>
<evidence type="ECO:0000313" key="4">
    <source>
        <dbReference type="EMBL" id="MBK5178082.1"/>
    </source>
</evidence>
<dbReference type="EMBL" id="JADRCQ010000007">
    <property type="protein sequence ID" value="MBK5074772.1"/>
    <property type="molecule type" value="Genomic_DNA"/>
</dbReference>
<feature type="transmembrane region" description="Helical" evidence="1">
    <location>
        <begin position="120"/>
        <end position="142"/>
    </location>
</feature>
<protein>
    <submittedName>
        <fullName evidence="4">Tripartite tricarboxylate transporter TctB family protein</fullName>
    </submittedName>
</protein>
<dbReference type="Pfam" id="PF07331">
    <property type="entry name" value="TctB"/>
    <property type="match status" value="1"/>
</dbReference>
<dbReference type="Proteomes" id="UP000807542">
    <property type="component" value="Unassembled WGS sequence"/>
</dbReference>